<organism evidence="4 5">
    <name type="scientific">Hypocrea atroviridis (strain ATCC 20476 / IMI 206040)</name>
    <name type="common">Trichoderma atroviride</name>
    <dbReference type="NCBI Taxonomy" id="452589"/>
    <lineage>
        <taxon>Eukaryota</taxon>
        <taxon>Fungi</taxon>
        <taxon>Dikarya</taxon>
        <taxon>Ascomycota</taxon>
        <taxon>Pezizomycotina</taxon>
        <taxon>Sordariomycetes</taxon>
        <taxon>Hypocreomycetidae</taxon>
        <taxon>Hypocreales</taxon>
        <taxon>Hypocreaceae</taxon>
        <taxon>Trichoderma</taxon>
    </lineage>
</organism>
<dbReference type="Proteomes" id="UP000005426">
    <property type="component" value="Unassembled WGS sequence"/>
</dbReference>
<protein>
    <submittedName>
        <fullName evidence="4">Hydrolase</fullName>
    </submittedName>
</protein>
<dbReference type="Gene3D" id="3.40.50.1820">
    <property type="entry name" value="alpha/beta hydrolase"/>
    <property type="match status" value="1"/>
</dbReference>
<comment type="caution">
    <text evidence="4">The sequence shown here is derived from an EMBL/GenBank/DDBJ whole genome shotgun (WGS) entry which is preliminary data.</text>
</comment>
<evidence type="ECO:0000313" key="4">
    <source>
        <dbReference type="EMBL" id="EHK50800.1"/>
    </source>
</evidence>
<evidence type="ECO:0000256" key="2">
    <source>
        <dbReference type="ARBA" id="ARBA00038334"/>
    </source>
</evidence>
<dbReference type="OrthoDB" id="408373at2759"/>
<dbReference type="OMA" id="WYQYYFH"/>
<dbReference type="STRING" id="452589.G9NER9"/>
<dbReference type="Pfam" id="PF00561">
    <property type="entry name" value="Abhydrolase_1"/>
    <property type="match status" value="1"/>
</dbReference>
<keyword evidence="1 4" id="KW-0378">Hydrolase</keyword>
<sequence>MTLRTVRTPSLDLAFYEHGSPQGWPVVLSHGFPYDIHAYDDVVPRLVAAGARIFVPYLRGFGKTRFHSASTIRSGQQSALASDLVALLDANGIETAIVAGFDWGGLASCATALLWPSRITGLVSYAGYDIVNPGEQREPNHPDLERTMWYQHLFQHERGKQCLSTFRRDLCYRLWQEWSPSWPSIDQAFGQTESSFDNPDFVDVVIHSYRYALGNVKGDPSLQHFEDKLAVRPKITVPTITLDGTQDPLKPGGTGHHNEMFSGLHERREFDVGHAFPFENPVAFAEAIIDVHSWASGV</sequence>
<comment type="similarity">
    <text evidence="2">Belongs to the AB hydrolase superfamily. Epoxide hydrolase family.</text>
</comment>
<dbReference type="EMBL" id="ABDG02000012">
    <property type="protein sequence ID" value="EHK50800.1"/>
    <property type="molecule type" value="Genomic_DNA"/>
</dbReference>
<name>G9NER9_HYPAI</name>
<dbReference type="InterPro" id="IPR000073">
    <property type="entry name" value="AB_hydrolase_1"/>
</dbReference>
<dbReference type="eggNOG" id="KOG4178">
    <property type="taxonomic scope" value="Eukaryota"/>
</dbReference>
<evidence type="ECO:0000256" key="1">
    <source>
        <dbReference type="ARBA" id="ARBA00022801"/>
    </source>
</evidence>
<gene>
    <name evidence="4" type="ORF">TRIATDRAFT_296878</name>
</gene>
<dbReference type="InterPro" id="IPR029058">
    <property type="entry name" value="AB_hydrolase_fold"/>
</dbReference>
<dbReference type="InterPro" id="IPR000639">
    <property type="entry name" value="Epox_hydrolase-like"/>
</dbReference>
<dbReference type="SUPFAM" id="SSF53474">
    <property type="entry name" value="alpha/beta-Hydrolases"/>
    <property type="match status" value="1"/>
</dbReference>
<accession>G9NER9</accession>
<dbReference type="GO" id="GO:0016787">
    <property type="term" value="F:hydrolase activity"/>
    <property type="evidence" value="ECO:0007669"/>
    <property type="project" value="UniProtKB-KW"/>
</dbReference>
<dbReference type="RefSeq" id="XP_013948959.1">
    <property type="nucleotide sequence ID" value="XM_014093484.1"/>
</dbReference>
<keyword evidence="5" id="KW-1185">Reference proteome</keyword>
<dbReference type="PRINTS" id="PR00412">
    <property type="entry name" value="EPOXHYDRLASE"/>
</dbReference>
<dbReference type="GeneID" id="25780597"/>
<evidence type="ECO:0000313" key="5">
    <source>
        <dbReference type="Proteomes" id="UP000005426"/>
    </source>
</evidence>
<dbReference type="HOGENOM" id="CLU_020336_16_1_1"/>
<feature type="domain" description="AB hydrolase-1" evidence="3">
    <location>
        <begin position="25"/>
        <end position="281"/>
    </location>
</feature>
<dbReference type="AlphaFoldDB" id="G9NER9"/>
<dbReference type="KEGG" id="tatv:25780597"/>
<evidence type="ECO:0000259" key="3">
    <source>
        <dbReference type="Pfam" id="PF00561"/>
    </source>
</evidence>
<dbReference type="PANTHER" id="PTHR43329">
    <property type="entry name" value="EPOXIDE HYDROLASE"/>
    <property type="match status" value="1"/>
</dbReference>
<reference evidence="4 5" key="1">
    <citation type="journal article" date="2011" name="Genome Biol.">
        <title>Comparative genome sequence analysis underscores mycoparasitism as the ancestral life style of Trichoderma.</title>
        <authorList>
            <person name="Kubicek C.P."/>
            <person name="Herrera-Estrella A."/>
            <person name="Seidl-Seiboth V."/>
            <person name="Martinez D.A."/>
            <person name="Druzhinina I.S."/>
            <person name="Thon M."/>
            <person name="Zeilinger S."/>
            <person name="Casas-Flores S."/>
            <person name="Horwitz B.A."/>
            <person name="Mukherjee P.K."/>
            <person name="Mukherjee M."/>
            <person name="Kredics L."/>
            <person name="Alcaraz L.D."/>
            <person name="Aerts A."/>
            <person name="Antal Z."/>
            <person name="Atanasova L."/>
            <person name="Cervantes-Badillo M.G."/>
            <person name="Challacombe J."/>
            <person name="Chertkov O."/>
            <person name="McCluskey K."/>
            <person name="Coulpier F."/>
            <person name="Deshpande N."/>
            <person name="von Doehren H."/>
            <person name="Ebbole D.J."/>
            <person name="Esquivel-Naranjo E.U."/>
            <person name="Fekete E."/>
            <person name="Flipphi M."/>
            <person name="Glaser F."/>
            <person name="Gomez-Rodriguez E.Y."/>
            <person name="Gruber S."/>
            <person name="Han C."/>
            <person name="Henrissat B."/>
            <person name="Hermosa R."/>
            <person name="Hernandez-Onate M."/>
            <person name="Karaffa L."/>
            <person name="Kosti I."/>
            <person name="Le Crom S."/>
            <person name="Lindquist E."/>
            <person name="Lucas S."/>
            <person name="Luebeck M."/>
            <person name="Luebeck P.S."/>
            <person name="Margeot A."/>
            <person name="Metz B."/>
            <person name="Misra M."/>
            <person name="Nevalainen H."/>
            <person name="Omann M."/>
            <person name="Packer N."/>
            <person name="Perrone G."/>
            <person name="Uresti-Rivera E.E."/>
            <person name="Salamov A."/>
            <person name="Schmoll M."/>
            <person name="Seiboth B."/>
            <person name="Shapiro H."/>
            <person name="Sukno S."/>
            <person name="Tamayo-Ramos J.A."/>
            <person name="Tisch D."/>
            <person name="Wiest A."/>
            <person name="Wilkinson H.H."/>
            <person name="Zhang M."/>
            <person name="Coutinho P.M."/>
            <person name="Kenerley C.M."/>
            <person name="Monte E."/>
            <person name="Baker S.E."/>
            <person name="Grigoriev I.V."/>
        </authorList>
    </citation>
    <scope>NUCLEOTIDE SEQUENCE [LARGE SCALE GENOMIC DNA]</scope>
    <source>
        <strain evidence="5">ATCC 20476 / IMI 206040</strain>
    </source>
</reference>
<proteinExistence type="inferred from homology"/>